<protein>
    <submittedName>
        <fullName evidence="2">Uncharacterized protein</fullName>
    </submittedName>
</protein>
<dbReference type="EMBL" id="BPLR01005957">
    <property type="protein sequence ID" value="GIY06424.1"/>
    <property type="molecule type" value="Genomic_DNA"/>
</dbReference>
<evidence type="ECO:0000256" key="1">
    <source>
        <dbReference type="SAM" id="MobiDB-lite"/>
    </source>
</evidence>
<dbReference type="AlphaFoldDB" id="A0AAV4QAI2"/>
<feature type="compositionally biased region" description="Basic and acidic residues" evidence="1">
    <location>
        <begin position="1"/>
        <end position="16"/>
    </location>
</feature>
<evidence type="ECO:0000313" key="2">
    <source>
        <dbReference type="EMBL" id="GIY06424.1"/>
    </source>
</evidence>
<keyword evidence="3" id="KW-1185">Reference proteome</keyword>
<organism evidence="2 3">
    <name type="scientific">Caerostris extrusa</name>
    <name type="common">Bark spider</name>
    <name type="synonym">Caerostris bankana</name>
    <dbReference type="NCBI Taxonomy" id="172846"/>
    <lineage>
        <taxon>Eukaryota</taxon>
        <taxon>Metazoa</taxon>
        <taxon>Ecdysozoa</taxon>
        <taxon>Arthropoda</taxon>
        <taxon>Chelicerata</taxon>
        <taxon>Arachnida</taxon>
        <taxon>Araneae</taxon>
        <taxon>Araneomorphae</taxon>
        <taxon>Entelegynae</taxon>
        <taxon>Araneoidea</taxon>
        <taxon>Araneidae</taxon>
        <taxon>Caerostris</taxon>
    </lineage>
</organism>
<feature type="region of interest" description="Disordered" evidence="1">
    <location>
        <begin position="1"/>
        <end position="20"/>
    </location>
</feature>
<dbReference type="Proteomes" id="UP001054945">
    <property type="component" value="Unassembled WGS sequence"/>
</dbReference>
<reference evidence="2 3" key="1">
    <citation type="submission" date="2021-06" db="EMBL/GenBank/DDBJ databases">
        <title>Caerostris extrusa draft genome.</title>
        <authorList>
            <person name="Kono N."/>
            <person name="Arakawa K."/>
        </authorList>
    </citation>
    <scope>NUCLEOTIDE SEQUENCE [LARGE SCALE GENOMIC DNA]</scope>
</reference>
<comment type="caution">
    <text evidence="2">The sequence shown here is derived from an EMBL/GenBank/DDBJ whole genome shotgun (WGS) entry which is preliminary data.</text>
</comment>
<name>A0AAV4QAI2_CAEEX</name>
<accession>A0AAV4QAI2</accession>
<gene>
    <name evidence="2" type="ORF">CEXT_150611</name>
</gene>
<sequence length="126" mass="14389">MADFVKNRDGEKEKGKGLNCSDGCLKDENSRKTDDNVKRKFENEDIDGVALDDTEPKKQKVSVGFNKTFGSLKTIRFSEKESNTYYDQVGCTENKRWETIVTKNKCLSCICFQSRKRFGGRNAPRS</sequence>
<evidence type="ECO:0000313" key="3">
    <source>
        <dbReference type="Proteomes" id="UP001054945"/>
    </source>
</evidence>
<proteinExistence type="predicted"/>